<gene>
    <name evidence="1" type="ORF">FVE85_7674</name>
</gene>
<protein>
    <submittedName>
        <fullName evidence="1">Uncharacterized protein</fullName>
    </submittedName>
</protein>
<dbReference type="Proteomes" id="UP000324585">
    <property type="component" value="Unassembled WGS sequence"/>
</dbReference>
<accession>A0A5J4Z7Q4</accession>
<organism evidence="1 2">
    <name type="scientific">Porphyridium purpureum</name>
    <name type="common">Red alga</name>
    <name type="synonym">Porphyridium cruentum</name>
    <dbReference type="NCBI Taxonomy" id="35688"/>
    <lineage>
        <taxon>Eukaryota</taxon>
        <taxon>Rhodophyta</taxon>
        <taxon>Bangiophyceae</taxon>
        <taxon>Porphyridiales</taxon>
        <taxon>Porphyridiaceae</taxon>
        <taxon>Porphyridium</taxon>
    </lineage>
</organism>
<evidence type="ECO:0000313" key="1">
    <source>
        <dbReference type="EMBL" id="KAA8500089.1"/>
    </source>
</evidence>
<sequence length="282" mass="31314">MYSAGVHLKSNGIEAPWQLGRREYTNRLLKRILDKVGASHTDVGPDLALAVAHKANNDCVNPAGVVTTLLLVGYMGRIPLGPNKMGSPDQKARLPLVRVTRPEYEILVAGERICYALSASYPANCQMKEGDNVKVYRYTCRLCEGPLKLNVLDNNTDMATVQAPANSSQNSSVTVIRLFRERTTGAHRLDIYFQHVFLSSAEKELHLVKTFTLDHDECIVPPRAWKSGTDSRLRKLPKPVYGLVGAPTYWNASITAGCAILLKCPWRTHVCFILGTICLEFF</sequence>
<dbReference type="AlphaFoldDB" id="A0A5J4Z7Q4"/>
<proteinExistence type="predicted"/>
<keyword evidence="2" id="KW-1185">Reference proteome</keyword>
<evidence type="ECO:0000313" key="2">
    <source>
        <dbReference type="Proteomes" id="UP000324585"/>
    </source>
</evidence>
<comment type="caution">
    <text evidence="1">The sequence shown here is derived from an EMBL/GenBank/DDBJ whole genome shotgun (WGS) entry which is preliminary data.</text>
</comment>
<dbReference type="EMBL" id="VRMN01000001">
    <property type="protein sequence ID" value="KAA8500089.1"/>
    <property type="molecule type" value="Genomic_DNA"/>
</dbReference>
<reference evidence="2" key="1">
    <citation type="journal article" date="2019" name="Nat. Commun.">
        <title>Expansion of phycobilisome linker gene families in mesophilic red algae.</title>
        <authorList>
            <person name="Lee J."/>
            <person name="Kim D."/>
            <person name="Bhattacharya D."/>
            <person name="Yoon H.S."/>
        </authorList>
    </citation>
    <scope>NUCLEOTIDE SEQUENCE [LARGE SCALE GENOMIC DNA]</scope>
    <source>
        <strain evidence="2">CCMP 1328</strain>
    </source>
</reference>
<name>A0A5J4Z7Q4_PORPP</name>